<evidence type="ECO:0000256" key="7">
    <source>
        <dbReference type="ARBA" id="ARBA00022785"/>
    </source>
</evidence>
<accession>A0A371REQ7</accession>
<keyword evidence="15" id="KW-1185">Reference proteome</keyword>
<evidence type="ECO:0000256" key="5">
    <source>
        <dbReference type="ARBA" id="ARBA00022679"/>
    </source>
</evidence>
<evidence type="ECO:0000256" key="6">
    <source>
        <dbReference type="ARBA" id="ARBA00022691"/>
    </source>
</evidence>
<dbReference type="FunCoup" id="A0A371REQ7">
    <property type="interactions" value="426"/>
</dbReference>
<evidence type="ECO:0000256" key="11">
    <source>
        <dbReference type="ARBA" id="ARBA00069325"/>
    </source>
</evidence>
<dbReference type="PANTHER" id="PTHR30307">
    <property type="entry name" value="S-ADENOSYLMETHIONINE:TRNA RIBOSYLTRANSFERASE-ISOMERASE"/>
    <property type="match status" value="1"/>
</dbReference>
<keyword evidence="7 13" id="KW-0671">Queuosine biosynthesis</keyword>
<evidence type="ECO:0000256" key="13">
    <source>
        <dbReference type="HAMAP-Rule" id="MF_00113"/>
    </source>
</evidence>
<keyword evidence="4 13" id="KW-0963">Cytoplasm</keyword>
<evidence type="ECO:0000256" key="10">
    <source>
        <dbReference type="ARBA" id="ARBA00066503"/>
    </source>
</evidence>
<evidence type="ECO:0000256" key="12">
    <source>
        <dbReference type="ARBA" id="ARBA00076160"/>
    </source>
</evidence>
<dbReference type="RefSeq" id="WP_116390564.1">
    <property type="nucleotide sequence ID" value="NZ_QUQO01000001.1"/>
</dbReference>
<dbReference type="Pfam" id="PF02547">
    <property type="entry name" value="Queuosine_synth"/>
    <property type="match status" value="1"/>
</dbReference>
<dbReference type="GO" id="GO:0005737">
    <property type="term" value="C:cytoplasm"/>
    <property type="evidence" value="ECO:0007669"/>
    <property type="project" value="UniProtKB-SubCell"/>
</dbReference>
<sequence>MRTDEFDYDLPEELIALEPSDARDGSRLLHLPASGPVHHRQFRDLLALFGEDDVLVLNDTRVFPAALKAIRKAREVGGGGDVTIDINLHKFIREENGETIWRAFVRPAKRLAVSDELFMPAGLTARVITREGPEADLAFPGSRDEVLARLDEAGEMPLPPYIARKRAAGTPDRERYQTVFAEKTGSVAAPTAGLHFTDELLSQLEARGTQIVRVTLHVGAGTFLPVSAENIEDHQMHSEWGEVSEAAAVALNAAMASGKRITCVGTTAMRLVESASSGPREIAPFSDETDIFITPGYAFRIADRLITNFHLPKSTLLMLVSAFSGKSRILAAYEEAIAERYRFFSYGDACLLERTT</sequence>
<dbReference type="GO" id="GO:0051075">
    <property type="term" value="F:S-adenosylmethionine:tRNA ribosyltransferase-isomerase activity"/>
    <property type="evidence" value="ECO:0007669"/>
    <property type="project" value="UniProtKB-EC"/>
</dbReference>
<keyword evidence="14" id="KW-0413">Isomerase</keyword>
<dbReference type="EMBL" id="QUQO01000001">
    <property type="protein sequence ID" value="RFB03936.1"/>
    <property type="molecule type" value="Genomic_DNA"/>
</dbReference>
<protein>
    <recommendedName>
        <fullName evidence="11 13">S-adenosylmethionine:tRNA ribosyltransferase-isomerase</fullName>
        <ecNumber evidence="10 13">2.4.99.17</ecNumber>
    </recommendedName>
    <alternativeName>
        <fullName evidence="12 13">Queuosine biosynthesis protein QueA</fullName>
    </alternativeName>
</protein>
<comment type="subcellular location">
    <subcellularLocation>
        <location evidence="1 13">Cytoplasm</location>
    </subcellularLocation>
</comment>
<keyword evidence="14" id="KW-0328">Glycosyltransferase</keyword>
<dbReference type="FunFam" id="3.40.1780.10:FF:000001">
    <property type="entry name" value="S-adenosylmethionine:tRNA ribosyltransferase-isomerase"/>
    <property type="match status" value="1"/>
</dbReference>
<comment type="pathway">
    <text evidence="2 13">tRNA modification; tRNA-queuosine biosynthesis.</text>
</comment>
<keyword evidence="5 13" id="KW-0808">Transferase</keyword>
<dbReference type="Gene3D" id="3.40.1780.10">
    <property type="entry name" value="QueA-like"/>
    <property type="match status" value="1"/>
</dbReference>
<comment type="similarity">
    <text evidence="9 13">Belongs to the QueA family.</text>
</comment>
<comment type="catalytic activity">
    <reaction evidence="8 13">
        <text>7-aminomethyl-7-carbaguanosine(34) in tRNA + S-adenosyl-L-methionine = epoxyqueuosine(34) in tRNA + adenine + L-methionine + 2 H(+)</text>
        <dbReference type="Rhea" id="RHEA:32155"/>
        <dbReference type="Rhea" id="RHEA-COMP:10342"/>
        <dbReference type="Rhea" id="RHEA-COMP:18582"/>
        <dbReference type="ChEBI" id="CHEBI:15378"/>
        <dbReference type="ChEBI" id="CHEBI:16708"/>
        <dbReference type="ChEBI" id="CHEBI:57844"/>
        <dbReference type="ChEBI" id="CHEBI:59789"/>
        <dbReference type="ChEBI" id="CHEBI:82833"/>
        <dbReference type="ChEBI" id="CHEBI:194443"/>
        <dbReference type="EC" id="2.4.99.17"/>
    </reaction>
</comment>
<evidence type="ECO:0000256" key="1">
    <source>
        <dbReference type="ARBA" id="ARBA00004496"/>
    </source>
</evidence>
<dbReference type="InterPro" id="IPR003699">
    <property type="entry name" value="QueA"/>
</dbReference>
<name>A0A371REQ7_9PROT</name>
<evidence type="ECO:0000313" key="15">
    <source>
        <dbReference type="Proteomes" id="UP000264589"/>
    </source>
</evidence>
<dbReference type="PANTHER" id="PTHR30307:SF0">
    <property type="entry name" value="S-ADENOSYLMETHIONINE:TRNA RIBOSYLTRANSFERASE-ISOMERASE"/>
    <property type="match status" value="1"/>
</dbReference>
<dbReference type="UniPathway" id="UPA00392"/>
<evidence type="ECO:0000256" key="3">
    <source>
        <dbReference type="ARBA" id="ARBA00011245"/>
    </source>
</evidence>
<evidence type="ECO:0000256" key="9">
    <source>
        <dbReference type="ARBA" id="ARBA00061210"/>
    </source>
</evidence>
<gene>
    <name evidence="13 14" type="primary">queA</name>
    <name evidence="14" type="ORF">DX908_00730</name>
</gene>
<dbReference type="Proteomes" id="UP000264589">
    <property type="component" value="Unassembled WGS sequence"/>
</dbReference>
<dbReference type="Gene3D" id="2.40.10.240">
    <property type="entry name" value="QueA-like"/>
    <property type="match status" value="1"/>
</dbReference>
<dbReference type="EC" id="2.4.99.17" evidence="10 13"/>
<comment type="caution">
    <text evidence="14">The sequence shown here is derived from an EMBL/GenBank/DDBJ whole genome shotgun (WGS) entry which is preliminary data.</text>
</comment>
<dbReference type="InterPro" id="IPR042119">
    <property type="entry name" value="QueA_dom2"/>
</dbReference>
<evidence type="ECO:0000256" key="2">
    <source>
        <dbReference type="ARBA" id="ARBA00004691"/>
    </source>
</evidence>
<dbReference type="NCBIfam" id="NF001140">
    <property type="entry name" value="PRK00147.1"/>
    <property type="match status" value="1"/>
</dbReference>
<comment type="subunit">
    <text evidence="3 13">Monomer.</text>
</comment>
<dbReference type="OrthoDB" id="9805933at2"/>
<proteinExistence type="inferred from homology"/>
<reference evidence="14 15" key="1">
    <citation type="submission" date="2018-08" db="EMBL/GenBank/DDBJ databases">
        <title>Parvularcula sp. SM1705, isolated from surface water of the South Sea China.</title>
        <authorList>
            <person name="Sun L."/>
        </authorList>
    </citation>
    <scope>NUCLEOTIDE SEQUENCE [LARGE SCALE GENOMIC DNA]</scope>
    <source>
        <strain evidence="14 15">SM1705</strain>
    </source>
</reference>
<dbReference type="GO" id="GO:0008616">
    <property type="term" value="P:tRNA queuosine(34) biosynthetic process"/>
    <property type="evidence" value="ECO:0007669"/>
    <property type="project" value="UniProtKB-UniRule"/>
</dbReference>
<comment type="function">
    <text evidence="13">Transfers and isomerizes the ribose moiety from AdoMet to the 7-aminomethyl group of 7-deazaguanine (preQ1-tRNA) to give epoxyqueuosine (oQ-tRNA).</text>
</comment>
<evidence type="ECO:0000313" key="14">
    <source>
        <dbReference type="EMBL" id="RFB03936.1"/>
    </source>
</evidence>
<evidence type="ECO:0000256" key="4">
    <source>
        <dbReference type="ARBA" id="ARBA00022490"/>
    </source>
</evidence>
<evidence type="ECO:0000256" key="8">
    <source>
        <dbReference type="ARBA" id="ARBA00052751"/>
    </source>
</evidence>
<organism evidence="14 15">
    <name type="scientific">Parvularcula marina</name>
    <dbReference type="NCBI Taxonomy" id="2292771"/>
    <lineage>
        <taxon>Bacteria</taxon>
        <taxon>Pseudomonadati</taxon>
        <taxon>Pseudomonadota</taxon>
        <taxon>Alphaproteobacteria</taxon>
        <taxon>Parvularculales</taxon>
        <taxon>Parvularculaceae</taxon>
        <taxon>Parvularcula</taxon>
    </lineage>
</organism>
<dbReference type="SUPFAM" id="SSF111337">
    <property type="entry name" value="QueA-like"/>
    <property type="match status" value="1"/>
</dbReference>
<dbReference type="InParanoid" id="A0A371REQ7"/>
<dbReference type="InterPro" id="IPR042118">
    <property type="entry name" value="QueA_dom1"/>
</dbReference>
<dbReference type="HAMAP" id="MF_00113">
    <property type="entry name" value="QueA"/>
    <property type="match status" value="1"/>
</dbReference>
<keyword evidence="6 13" id="KW-0949">S-adenosyl-L-methionine</keyword>
<dbReference type="AlphaFoldDB" id="A0A371REQ7"/>
<dbReference type="NCBIfam" id="TIGR00113">
    <property type="entry name" value="queA"/>
    <property type="match status" value="1"/>
</dbReference>
<dbReference type="InterPro" id="IPR036100">
    <property type="entry name" value="QueA_sf"/>
</dbReference>